<evidence type="ECO:0000256" key="4">
    <source>
        <dbReference type="ARBA" id="ARBA00023014"/>
    </source>
</evidence>
<dbReference type="PANTHER" id="PTHR43177">
    <property type="entry name" value="PROTEIN NRFC"/>
    <property type="match status" value="1"/>
</dbReference>
<dbReference type="GO" id="GO:0051539">
    <property type="term" value="F:4 iron, 4 sulfur cluster binding"/>
    <property type="evidence" value="ECO:0007669"/>
    <property type="project" value="UniProtKB-KW"/>
</dbReference>
<dbReference type="EMBL" id="FUXM01000016">
    <property type="protein sequence ID" value="SJZ98624.1"/>
    <property type="molecule type" value="Genomic_DNA"/>
</dbReference>
<dbReference type="InterPro" id="IPR017900">
    <property type="entry name" value="4Fe4S_Fe_S_CS"/>
</dbReference>
<dbReference type="GO" id="GO:0046872">
    <property type="term" value="F:metal ion binding"/>
    <property type="evidence" value="ECO:0007669"/>
    <property type="project" value="UniProtKB-KW"/>
</dbReference>
<evidence type="ECO:0000256" key="2">
    <source>
        <dbReference type="ARBA" id="ARBA00022723"/>
    </source>
</evidence>
<keyword evidence="7" id="KW-1185">Reference proteome</keyword>
<keyword evidence="2" id="KW-0479">Metal-binding</keyword>
<dbReference type="AlphaFoldDB" id="A0A1T4Q4M9"/>
<protein>
    <submittedName>
        <fullName evidence="6">Prokaryotic molybdopterin-containing oxidoreductase family, iron-sulfur binding subunit</fullName>
    </submittedName>
</protein>
<evidence type="ECO:0000313" key="7">
    <source>
        <dbReference type="Proteomes" id="UP000189933"/>
    </source>
</evidence>
<dbReference type="Proteomes" id="UP000189933">
    <property type="component" value="Unassembled WGS sequence"/>
</dbReference>
<keyword evidence="1" id="KW-0004">4Fe-4S</keyword>
<reference evidence="7" key="1">
    <citation type="submission" date="2017-02" db="EMBL/GenBank/DDBJ databases">
        <authorList>
            <person name="Varghese N."/>
            <person name="Submissions S."/>
        </authorList>
    </citation>
    <scope>NUCLEOTIDE SEQUENCE [LARGE SCALE GENOMIC DNA]</scope>
    <source>
        <strain evidence="7">DSM 16521</strain>
    </source>
</reference>
<proteinExistence type="predicted"/>
<keyword evidence="4" id="KW-0411">Iron-sulfur</keyword>
<dbReference type="PROSITE" id="PS00198">
    <property type="entry name" value="4FE4S_FER_1"/>
    <property type="match status" value="1"/>
</dbReference>
<dbReference type="OrthoDB" id="9810688at2"/>
<accession>A0A1T4Q4M9</accession>
<evidence type="ECO:0000259" key="5">
    <source>
        <dbReference type="PROSITE" id="PS51379"/>
    </source>
</evidence>
<dbReference type="SUPFAM" id="SSF54862">
    <property type="entry name" value="4Fe-4S ferredoxins"/>
    <property type="match status" value="1"/>
</dbReference>
<dbReference type="InterPro" id="IPR017896">
    <property type="entry name" value="4Fe4S_Fe-S-bd"/>
</dbReference>
<feature type="domain" description="4Fe-4S ferredoxin-type" evidence="5">
    <location>
        <begin position="30"/>
        <end position="59"/>
    </location>
</feature>
<dbReference type="InterPro" id="IPR050954">
    <property type="entry name" value="ET_IronSulfur_Cluster-Binding"/>
</dbReference>
<dbReference type="Pfam" id="PF13247">
    <property type="entry name" value="Fer4_11"/>
    <property type="match status" value="2"/>
</dbReference>
<organism evidence="6 7">
    <name type="scientific">Carboxydocella sporoproducens DSM 16521</name>
    <dbReference type="NCBI Taxonomy" id="1121270"/>
    <lineage>
        <taxon>Bacteria</taxon>
        <taxon>Bacillati</taxon>
        <taxon>Bacillota</taxon>
        <taxon>Clostridia</taxon>
        <taxon>Eubacteriales</taxon>
        <taxon>Clostridiales Family XVI. Incertae Sedis</taxon>
        <taxon>Carboxydocella</taxon>
    </lineage>
</organism>
<name>A0A1T4Q4M9_9FIRM</name>
<evidence type="ECO:0000313" key="6">
    <source>
        <dbReference type="EMBL" id="SJZ98624.1"/>
    </source>
</evidence>
<dbReference type="PANTHER" id="PTHR43177:SF3">
    <property type="entry name" value="PROTEIN NRFC HOMOLOG"/>
    <property type="match status" value="1"/>
</dbReference>
<sequence>MSSSVSGDKLLIMQEDVKRALARPLSQRQWAMVIDLKKCAGCHACTIACIAENVLPPHVIYRPVLEQESGVFPNVKKQFIPRPCMHCDKPPCVPACPVGATFKQADKVVAVNYEKCIGCGRCVTACPYSARALDDGSFYTEGTPAVQGYEKRPNFEYNQQWKRDSAFAAPKGRARKCTFCIHRVSQGLLPACTVTCVGRATYFGDLADPNALVSKLLKQRKYMRLLENKGTNPRVYYLL</sequence>
<feature type="domain" description="4Fe-4S ferredoxin-type" evidence="5">
    <location>
        <begin position="107"/>
        <end position="136"/>
    </location>
</feature>
<dbReference type="CDD" id="cd10551">
    <property type="entry name" value="PsrB"/>
    <property type="match status" value="1"/>
</dbReference>
<dbReference type="Gene3D" id="3.30.70.20">
    <property type="match status" value="2"/>
</dbReference>
<evidence type="ECO:0000256" key="3">
    <source>
        <dbReference type="ARBA" id="ARBA00023004"/>
    </source>
</evidence>
<dbReference type="PROSITE" id="PS51379">
    <property type="entry name" value="4FE4S_FER_2"/>
    <property type="match status" value="2"/>
</dbReference>
<dbReference type="RefSeq" id="WP_078665586.1">
    <property type="nucleotide sequence ID" value="NZ_FUXM01000016.1"/>
</dbReference>
<evidence type="ECO:0000256" key="1">
    <source>
        <dbReference type="ARBA" id="ARBA00022485"/>
    </source>
</evidence>
<gene>
    <name evidence="6" type="ORF">SAMN02745885_01521</name>
</gene>
<keyword evidence="3" id="KW-0408">Iron</keyword>